<dbReference type="Pfam" id="PF01695">
    <property type="entry name" value="IstB_IS21"/>
    <property type="match status" value="1"/>
</dbReference>
<feature type="domain" description="AAA+ ATPase" evidence="1">
    <location>
        <begin position="157"/>
        <end position="303"/>
    </location>
</feature>
<dbReference type="NCBIfam" id="NF006505">
    <property type="entry name" value="PRK08939.1"/>
    <property type="match status" value="1"/>
</dbReference>
<dbReference type="InterPro" id="IPR027417">
    <property type="entry name" value="P-loop_NTPase"/>
</dbReference>
<proteinExistence type="predicted"/>
<dbReference type="CDD" id="cd00009">
    <property type="entry name" value="AAA"/>
    <property type="match status" value="1"/>
</dbReference>
<dbReference type="Gene3D" id="3.40.50.300">
    <property type="entry name" value="P-loop containing nucleotide triphosphate hydrolases"/>
    <property type="match status" value="1"/>
</dbReference>
<dbReference type="SMART" id="SM00382">
    <property type="entry name" value="AAA"/>
    <property type="match status" value="1"/>
</dbReference>
<dbReference type="Proteomes" id="UP000249163">
    <property type="component" value="Chromosome"/>
</dbReference>
<protein>
    <submittedName>
        <fullName evidence="2">DNA replication protein</fullName>
    </submittedName>
</protein>
<evidence type="ECO:0000313" key="3">
    <source>
        <dbReference type="Proteomes" id="UP000249163"/>
    </source>
</evidence>
<dbReference type="AlphaFoldDB" id="A0AAD0P4Z9"/>
<dbReference type="InterPro" id="IPR003593">
    <property type="entry name" value="AAA+_ATPase"/>
</dbReference>
<sequence length="314" mass="35790">MKGMGEEIKRILPDRFLERKAALIDQIANHPEVLRLKTEYPELVDVKRDLSSLGNHISCFDHCQSCPGLNGCQNEFPGHFSHEEVSEKQQILIFRLRKCSKLVSFEKRELNQKRIKSHNIPAHIVNTTFEEIEHDQHRRLAIAESMNFCLGFDKNNTYKGLYLYGSMGVGKSRLAGAIANELAGMGVDVLMVYVPDYLGEVKDSISTNDVQAKVDALKSVDVLILDDIGAETLSSWTRDEIMGPILQSRMETKSTIYTSNLSMKELYNHFVNVRDSKGANDLRQRELKATRIMDRIEPFVKVLHVGGRNRRREV</sequence>
<dbReference type="PANTHER" id="PTHR30050">
    <property type="entry name" value="CHROMOSOMAL REPLICATION INITIATOR PROTEIN DNAA"/>
    <property type="match status" value="1"/>
</dbReference>
<dbReference type="InterPro" id="IPR002611">
    <property type="entry name" value="IstB_ATP-bd"/>
</dbReference>
<gene>
    <name evidence="2" type="ORF">CD191_22540</name>
</gene>
<dbReference type="PANTHER" id="PTHR30050:SF8">
    <property type="entry name" value="PRIMOSOMAL PROTEIN DNAI"/>
    <property type="match status" value="1"/>
</dbReference>
<reference evidence="2 3" key="1">
    <citation type="submission" date="2017-06" db="EMBL/GenBank/DDBJ databases">
        <title>Complete genome sequence of Paenibacillus odorifer CBA7130.</title>
        <authorList>
            <person name="Nam Y.-D."/>
            <person name="Kang J."/>
            <person name="Chung W.-H."/>
        </authorList>
    </citation>
    <scope>NUCLEOTIDE SEQUENCE [LARGE SCALE GENOMIC DNA]</scope>
    <source>
        <strain evidence="2 3">CBA7130</strain>
    </source>
</reference>
<evidence type="ECO:0000313" key="2">
    <source>
        <dbReference type="EMBL" id="AWV35191.1"/>
    </source>
</evidence>
<dbReference type="GO" id="GO:0005524">
    <property type="term" value="F:ATP binding"/>
    <property type="evidence" value="ECO:0007669"/>
    <property type="project" value="InterPro"/>
</dbReference>
<name>A0AAD0P4Z9_9BACL</name>
<evidence type="ECO:0000259" key="1">
    <source>
        <dbReference type="SMART" id="SM00382"/>
    </source>
</evidence>
<dbReference type="EMBL" id="CP021965">
    <property type="protein sequence ID" value="AWV35191.1"/>
    <property type="molecule type" value="Genomic_DNA"/>
</dbReference>
<accession>A0AAD0P4Z9</accession>
<dbReference type="GO" id="GO:0006260">
    <property type="term" value="P:DNA replication"/>
    <property type="evidence" value="ECO:0007669"/>
    <property type="project" value="TreeGrafter"/>
</dbReference>
<organism evidence="2 3">
    <name type="scientific">Paenibacillus odorifer</name>
    <dbReference type="NCBI Taxonomy" id="189426"/>
    <lineage>
        <taxon>Bacteria</taxon>
        <taxon>Bacillati</taxon>
        <taxon>Bacillota</taxon>
        <taxon>Bacilli</taxon>
        <taxon>Bacillales</taxon>
        <taxon>Paenibacillaceae</taxon>
        <taxon>Paenibacillus</taxon>
    </lineage>
</organism>
<dbReference type="SUPFAM" id="SSF52540">
    <property type="entry name" value="P-loop containing nucleoside triphosphate hydrolases"/>
    <property type="match status" value="1"/>
</dbReference>